<protein>
    <recommendedName>
        <fullName evidence="3">DUF6286 domain-containing protein</fullName>
    </recommendedName>
</protein>
<dbReference type="Proteomes" id="UP000248544">
    <property type="component" value="Unassembled WGS sequence"/>
</dbReference>
<proteinExistence type="predicted"/>
<feature type="transmembrane region" description="Helical" evidence="2">
    <location>
        <begin position="84"/>
        <end position="106"/>
    </location>
</feature>
<keyword evidence="2" id="KW-0812">Transmembrane</keyword>
<name>A0A2W2H4I9_9ACTN</name>
<keyword evidence="2" id="KW-1133">Transmembrane helix</keyword>
<reference evidence="4 5" key="1">
    <citation type="submission" date="2018-01" db="EMBL/GenBank/DDBJ databases">
        <title>Draft genome sequence of Sphaerisporangium sp. 7K107.</title>
        <authorList>
            <person name="Sahin N."/>
            <person name="Saygin H."/>
            <person name="Ay H."/>
        </authorList>
    </citation>
    <scope>NUCLEOTIDE SEQUENCE [LARGE SCALE GENOMIC DNA]</scope>
    <source>
        <strain evidence="4 5">7K107</strain>
    </source>
</reference>
<evidence type="ECO:0000313" key="5">
    <source>
        <dbReference type="Proteomes" id="UP000248544"/>
    </source>
</evidence>
<organism evidence="4 5">
    <name type="scientific">Spongiactinospora gelatinilytica</name>
    <dbReference type="NCBI Taxonomy" id="2666298"/>
    <lineage>
        <taxon>Bacteria</taxon>
        <taxon>Bacillati</taxon>
        <taxon>Actinomycetota</taxon>
        <taxon>Actinomycetes</taxon>
        <taxon>Streptosporangiales</taxon>
        <taxon>Streptosporangiaceae</taxon>
        <taxon>Spongiactinospora</taxon>
    </lineage>
</organism>
<dbReference type="AlphaFoldDB" id="A0A2W2H4I9"/>
<dbReference type="RefSeq" id="WP_111167170.1">
    <property type="nucleotide sequence ID" value="NZ_POUA01000067.1"/>
</dbReference>
<evidence type="ECO:0000256" key="2">
    <source>
        <dbReference type="SAM" id="Phobius"/>
    </source>
</evidence>
<accession>A0A2W2H4I9</accession>
<keyword evidence="5" id="KW-1185">Reference proteome</keyword>
<evidence type="ECO:0000313" key="4">
    <source>
        <dbReference type="EMBL" id="PZG49769.1"/>
    </source>
</evidence>
<comment type="caution">
    <text evidence="4">The sequence shown here is derived from an EMBL/GenBank/DDBJ whole genome shotgun (WGS) entry which is preliminary data.</text>
</comment>
<evidence type="ECO:0000256" key="1">
    <source>
        <dbReference type="SAM" id="MobiDB-lite"/>
    </source>
</evidence>
<dbReference type="EMBL" id="POUA01000067">
    <property type="protein sequence ID" value="PZG49769.1"/>
    <property type="molecule type" value="Genomic_DNA"/>
</dbReference>
<gene>
    <name evidence="4" type="ORF">C1I98_11575</name>
</gene>
<dbReference type="InterPro" id="IPR046253">
    <property type="entry name" value="DUF6286"/>
</dbReference>
<feature type="transmembrane region" description="Helical" evidence="2">
    <location>
        <begin position="37"/>
        <end position="64"/>
    </location>
</feature>
<keyword evidence="2" id="KW-0472">Membrane</keyword>
<sequence>MTAAGTHPQADVPPRRSGRRANHAAAHAFRPWRRWPAVIASVVLMALGIIAAIEIISALFGGAARIVPYEPLRRWATSTPWNDPAMLTGAAIAALLGLVLLLAALIPGRPRLVPLRTGDRDLIMGMQRRSFTNAVRHAVEDVDGVREAKARLRRGRVRVTATTSLLTAAPRLTEAVRQAAAAKIRALAPVSTPDVKVTVRDGKGRRHGT</sequence>
<evidence type="ECO:0000259" key="3">
    <source>
        <dbReference type="Pfam" id="PF19803"/>
    </source>
</evidence>
<feature type="domain" description="DUF6286" evidence="3">
    <location>
        <begin position="95"/>
        <end position="200"/>
    </location>
</feature>
<feature type="region of interest" description="Disordered" evidence="1">
    <location>
        <begin position="1"/>
        <end position="20"/>
    </location>
</feature>
<dbReference type="Pfam" id="PF19803">
    <property type="entry name" value="DUF6286"/>
    <property type="match status" value="1"/>
</dbReference>